<dbReference type="AlphaFoldDB" id="A0AAU0MFL2"/>
<comment type="similarity">
    <text evidence="1">Belongs to the phD/YefM antitoxin family.</text>
</comment>
<dbReference type="EMBL" id="CP137080">
    <property type="protein sequence ID" value="WOQ69232.1"/>
    <property type="molecule type" value="Genomic_DNA"/>
</dbReference>
<accession>A0AAU0MFL2</accession>
<sequence>MSINIHEAKTHFSRVVARAAGGETVVISKAGTPVAQVTRIGAPIAPQRIGFLAGIARIPDDFDEWGTEEIVGLFGADG</sequence>
<gene>
    <name evidence="2" type="ORF">RYJ27_11075</name>
</gene>
<evidence type="ECO:0000313" key="3">
    <source>
        <dbReference type="Proteomes" id="UP001329313"/>
    </source>
</evidence>
<dbReference type="RefSeq" id="WP_330170363.1">
    <property type="nucleotide sequence ID" value="NZ_CP137080.1"/>
</dbReference>
<dbReference type="Gene3D" id="3.40.1620.10">
    <property type="entry name" value="YefM-like domain"/>
    <property type="match status" value="1"/>
</dbReference>
<dbReference type="InterPro" id="IPR036165">
    <property type="entry name" value="YefM-like_sf"/>
</dbReference>
<keyword evidence="3" id="KW-1185">Reference proteome</keyword>
<name>A0AAU0MFL2_9MICO</name>
<dbReference type="SUPFAM" id="SSF143120">
    <property type="entry name" value="YefM-like"/>
    <property type="match status" value="1"/>
</dbReference>
<organism evidence="2 3">
    <name type="scientific">Microbacterium limosum</name>
    <dbReference type="NCBI Taxonomy" id="3079935"/>
    <lineage>
        <taxon>Bacteria</taxon>
        <taxon>Bacillati</taxon>
        <taxon>Actinomycetota</taxon>
        <taxon>Actinomycetes</taxon>
        <taxon>Micrococcales</taxon>
        <taxon>Microbacteriaceae</taxon>
        <taxon>Microbacterium</taxon>
    </lineage>
</organism>
<dbReference type="KEGG" id="mliy:RYJ27_11075"/>
<proteinExistence type="inferred from homology"/>
<dbReference type="NCBIfam" id="TIGR01552">
    <property type="entry name" value="phd_fam"/>
    <property type="match status" value="1"/>
</dbReference>
<evidence type="ECO:0000256" key="1">
    <source>
        <dbReference type="ARBA" id="ARBA00009981"/>
    </source>
</evidence>
<protein>
    <submittedName>
        <fullName evidence="2">Type II toxin-antitoxin system prevent-host-death family antitoxin</fullName>
    </submittedName>
</protein>
<reference evidence="2 3" key="1">
    <citation type="submission" date="2023-10" db="EMBL/GenBank/DDBJ databases">
        <title>Y20.</title>
        <authorList>
            <person name="Zhang G."/>
            <person name="Ding Y."/>
        </authorList>
    </citation>
    <scope>NUCLEOTIDE SEQUENCE [LARGE SCALE GENOMIC DNA]</scope>
    <source>
        <strain evidence="2 3">Y20</strain>
    </source>
</reference>
<evidence type="ECO:0000313" key="2">
    <source>
        <dbReference type="EMBL" id="WOQ69232.1"/>
    </source>
</evidence>
<dbReference type="Proteomes" id="UP001329313">
    <property type="component" value="Chromosome"/>
</dbReference>